<feature type="compositionally biased region" description="Basic and acidic residues" evidence="4">
    <location>
        <begin position="210"/>
        <end position="219"/>
    </location>
</feature>
<dbReference type="SMART" id="SM00320">
    <property type="entry name" value="WD40"/>
    <property type="match status" value="6"/>
</dbReference>
<feature type="compositionally biased region" description="Basic and acidic residues" evidence="4">
    <location>
        <begin position="188"/>
        <end position="200"/>
    </location>
</feature>
<dbReference type="Gene3D" id="2.130.10.10">
    <property type="entry name" value="YVTN repeat-like/Quinoprotein amine dehydrogenase"/>
    <property type="match status" value="2"/>
</dbReference>
<dbReference type="Proteomes" id="UP000694888">
    <property type="component" value="Unplaced"/>
</dbReference>
<sequence length="1117" mass="127119">MPSTIQAIDSTRSHSIKPAQGLRYGNFEGVRNLPPIRKSDSYSDQNLWSMNNEQIYRTVCQWMETWRPWQQRTLLCGIANRCSVNQLEILSTTLEPLRHRDYKTVSLGRYPSAPFKEDKKGSVTKPKKEKPVSRSLTLSRDKKKSILLADTLDNVADIEHIKSFVSDDASQVNQKPLRKPAVVISSDKAPESKRHSDSHEAQTGGPKEFPLPHEKEGAHTAEPVSEPIDQYASLLSSSIMLSALNDASALTFYDTNQFSTSREGSNLSKSKSFTEEGNEEMQMNEQKELDNCKSPTEYNLILKSKENNVEFLSDFLNGQENRKSSSIEKTDSRSLASERKSRPVTLSSRASSTKFLGGNLEFASQSYRSWLDREPSQSSQFRRSAFASSAATTTDFFDREKLAVLGPMQHPEGADSFQKHVDFSFLPIPLQKYYKNSRWWPAQPPQGKVFQQARKQELASNFKEQLLIIWDWMCEWEDFERIAFTKEVAKMCSADVLDVFLWHIKQRLQDSRDICRLPDKVLLYVFSFLSARDIFQASQVCRRWRYLCAIDNLWILKCLEMGEQEGVSNLPELIQQANKQGMSVDWKLAYCQLNDLMYMLRGSLEQTDESLTDGLPAEEEDSIGTDRIWTGIIRPTAGDFHEKPKSTVDGKRKVDKGKVTIRLNTGVRERLEQRDQRKLSEEGAGRRGSRPLDRDGSDMDSAFSEEDLAPLLEEYNMLKMEEPQVPTAHWSRTPRKSISQRLAPHDTLTEEATPAVSSTGRNVSSKGSSRSTKKEEEKEAALDIRTDLSQSRDILGKMVSRTNLEWETKETYADYMRTTLYAGELIPVKRMRRLQGHVNCISCLYFDNRRLVTCGLDRQIRLWDVRSGRSLHKFLGHKGGIRCVQFDNDIMATGSWDCLILIWDMKQFTNITTLQGHTDSITCLAFNGDLLISGSEDKSVRLWRRPTFYCMLTIRFDAPVSALILIDHLFAVATTDLCFQLLDVYTGTRRKKFEPPLGPLHCLAVHGQLLLGGDAAGRICFWNLETADMEAAVRVHDAAVNKVCYIDGRFFTASSDSTIKEWDLVTMTCLRVLRGHKGPVRDVMVSERRIVSCGDDASTRIWDLVLDTSKETALETK</sequence>
<dbReference type="SMART" id="SM00256">
    <property type="entry name" value="FBOX"/>
    <property type="match status" value="1"/>
</dbReference>
<accession>A0ABM0K7E8</accession>
<feature type="repeat" description="WD" evidence="3">
    <location>
        <begin position="834"/>
        <end position="873"/>
    </location>
</feature>
<feature type="compositionally biased region" description="Polar residues" evidence="4">
    <location>
        <begin position="259"/>
        <end position="271"/>
    </location>
</feature>
<dbReference type="PROSITE" id="PS50294">
    <property type="entry name" value="WD_REPEATS_REGION"/>
    <property type="match status" value="4"/>
</dbReference>
<dbReference type="InterPro" id="IPR019775">
    <property type="entry name" value="WD40_repeat_CS"/>
</dbReference>
<dbReference type="SUPFAM" id="SSF50978">
    <property type="entry name" value="WD40 repeat-like"/>
    <property type="match status" value="1"/>
</dbReference>
<dbReference type="RefSeq" id="XP_005110531.2">
    <property type="nucleotide sequence ID" value="XM_005110474.3"/>
</dbReference>
<evidence type="ECO:0000313" key="6">
    <source>
        <dbReference type="Proteomes" id="UP000694888"/>
    </source>
</evidence>
<dbReference type="InterPro" id="IPR001810">
    <property type="entry name" value="F-box_dom"/>
</dbReference>
<name>A0ABM0K7E8_APLCA</name>
<feature type="repeat" description="WD" evidence="3">
    <location>
        <begin position="1073"/>
        <end position="1104"/>
    </location>
</feature>
<dbReference type="PROSITE" id="PS50082">
    <property type="entry name" value="WD_REPEATS_2"/>
    <property type="match status" value="5"/>
</dbReference>
<dbReference type="InterPro" id="IPR036322">
    <property type="entry name" value="WD40_repeat_dom_sf"/>
</dbReference>
<feature type="region of interest" description="Disordered" evidence="4">
    <location>
        <begin position="169"/>
        <end position="222"/>
    </location>
</feature>
<dbReference type="InterPro" id="IPR036047">
    <property type="entry name" value="F-box-like_dom_sf"/>
</dbReference>
<dbReference type="CDD" id="cd00200">
    <property type="entry name" value="WD40"/>
    <property type="match status" value="1"/>
</dbReference>
<feature type="repeat" description="WD" evidence="3">
    <location>
        <begin position="914"/>
        <end position="943"/>
    </location>
</feature>
<dbReference type="Gene3D" id="1.20.1280.50">
    <property type="match status" value="1"/>
</dbReference>
<evidence type="ECO:0000256" key="3">
    <source>
        <dbReference type="PROSITE-ProRule" id="PRU00221"/>
    </source>
</evidence>
<dbReference type="PROSITE" id="PS50181">
    <property type="entry name" value="FBOX"/>
    <property type="match status" value="1"/>
</dbReference>
<organism evidence="6 7">
    <name type="scientific">Aplysia californica</name>
    <name type="common">California sea hare</name>
    <dbReference type="NCBI Taxonomy" id="6500"/>
    <lineage>
        <taxon>Eukaryota</taxon>
        <taxon>Metazoa</taxon>
        <taxon>Spiralia</taxon>
        <taxon>Lophotrochozoa</taxon>
        <taxon>Mollusca</taxon>
        <taxon>Gastropoda</taxon>
        <taxon>Heterobranchia</taxon>
        <taxon>Euthyneura</taxon>
        <taxon>Tectipleura</taxon>
        <taxon>Aplysiida</taxon>
        <taxon>Aplysioidea</taxon>
        <taxon>Aplysiidae</taxon>
        <taxon>Aplysia</taxon>
    </lineage>
</organism>
<feature type="repeat" description="WD" evidence="3">
    <location>
        <begin position="1033"/>
        <end position="1072"/>
    </location>
</feature>
<dbReference type="GeneID" id="101858072"/>
<feature type="compositionally biased region" description="Basic and acidic residues" evidence="4">
    <location>
        <begin position="772"/>
        <end position="783"/>
    </location>
</feature>
<feature type="compositionally biased region" description="Basic and acidic residues" evidence="4">
    <location>
        <begin position="320"/>
        <end position="341"/>
    </location>
</feature>
<evidence type="ECO:0000256" key="4">
    <source>
        <dbReference type="SAM" id="MobiDB-lite"/>
    </source>
</evidence>
<dbReference type="InterPro" id="IPR015943">
    <property type="entry name" value="WD40/YVTN_repeat-like_dom_sf"/>
</dbReference>
<dbReference type="PANTHER" id="PTHR22847">
    <property type="entry name" value="WD40 REPEAT PROTEIN"/>
    <property type="match status" value="1"/>
</dbReference>
<evidence type="ECO:0000259" key="5">
    <source>
        <dbReference type="PROSITE" id="PS50181"/>
    </source>
</evidence>
<dbReference type="Pfam" id="PF12937">
    <property type="entry name" value="F-box-like"/>
    <property type="match status" value="1"/>
</dbReference>
<feature type="domain" description="F-box" evidence="5">
    <location>
        <begin position="511"/>
        <end position="557"/>
    </location>
</feature>
<feature type="region of interest" description="Disordered" evidence="4">
    <location>
        <begin position="724"/>
        <end position="783"/>
    </location>
</feature>
<keyword evidence="6" id="KW-1185">Reference proteome</keyword>
<reference evidence="7" key="1">
    <citation type="submission" date="2025-08" db="UniProtKB">
        <authorList>
            <consortium name="RefSeq"/>
        </authorList>
    </citation>
    <scope>IDENTIFICATION</scope>
</reference>
<feature type="region of interest" description="Disordered" evidence="4">
    <location>
        <begin position="667"/>
        <end position="701"/>
    </location>
</feature>
<dbReference type="SUPFAM" id="SSF81383">
    <property type="entry name" value="F-box domain"/>
    <property type="match status" value="1"/>
</dbReference>
<feature type="region of interest" description="Disordered" evidence="4">
    <location>
        <begin position="259"/>
        <end position="292"/>
    </location>
</feature>
<dbReference type="PROSITE" id="PS00678">
    <property type="entry name" value="WD_REPEATS_1"/>
    <property type="match status" value="3"/>
</dbReference>
<proteinExistence type="predicted"/>
<evidence type="ECO:0000256" key="2">
    <source>
        <dbReference type="ARBA" id="ARBA00022737"/>
    </source>
</evidence>
<feature type="repeat" description="WD" evidence="3">
    <location>
        <begin position="874"/>
        <end position="913"/>
    </location>
</feature>
<dbReference type="PRINTS" id="PR00320">
    <property type="entry name" value="GPROTEINBRPT"/>
</dbReference>
<protein>
    <submittedName>
        <fullName evidence="7">Uncharacterized protein LOC101858072</fullName>
    </submittedName>
</protein>
<keyword evidence="2" id="KW-0677">Repeat</keyword>
<dbReference type="InterPro" id="IPR001680">
    <property type="entry name" value="WD40_rpt"/>
</dbReference>
<keyword evidence="1 3" id="KW-0853">WD repeat</keyword>
<feature type="compositionally biased region" description="Basic and acidic residues" evidence="4">
    <location>
        <begin position="667"/>
        <end position="697"/>
    </location>
</feature>
<dbReference type="InterPro" id="IPR020472">
    <property type="entry name" value="WD40_PAC1"/>
</dbReference>
<evidence type="ECO:0000313" key="7">
    <source>
        <dbReference type="RefSeq" id="XP_005110531.2"/>
    </source>
</evidence>
<dbReference type="PANTHER" id="PTHR22847:SF637">
    <property type="entry name" value="WD REPEAT DOMAIN 5B"/>
    <property type="match status" value="1"/>
</dbReference>
<gene>
    <name evidence="7" type="primary">LOC101858072</name>
</gene>
<evidence type="ECO:0000256" key="1">
    <source>
        <dbReference type="ARBA" id="ARBA00022574"/>
    </source>
</evidence>
<feature type="region of interest" description="Disordered" evidence="4">
    <location>
        <begin position="320"/>
        <end position="350"/>
    </location>
</feature>
<feature type="region of interest" description="Disordered" evidence="4">
    <location>
        <begin position="109"/>
        <end position="137"/>
    </location>
</feature>
<dbReference type="Pfam" id="PF00400">
    <property type="entry name" value="WD40"/>
    <property type="match status" value="4"/>
</dbReference>